<feature type="compositionally biased region" description="Polar residues" evidence="1">
    <location>
        <begin position="1"/>
        <end position="10"/>
    </location>
</feature>
<dbReference type="PROSITE" id="PS50837">
    <property type="entry name" value="NACHT"/>
    <property type="match status" value="1"/>
</dbReference>
<organism evidence="3 4">
    <name type="scientific">Meganyctiphanes norvegica</name>
    <name type="common">Northern krill</name>
    <name type="synonym">Thysanopoda norvegica</name>
    <dbReference type="NCBI Taxonomy" id="48144"/>
    <lineage>
        <taxon>Eukaryota</taxon>
        <taxon>Metazoa</taxon>
        <taxon>Ecdysozoa</taxon>
        <taxon>Arthropoda</taxon>
        <taxon>Crustacea</taxon>
        <taxon>Multicrustacea</taxon>
        <taxon>Malacostraca</taxon>
        <taxon>Eumalacostraca</taxon>
        <taxon>Eucarida</taxon>
        <taxon>Euphausiacea</taxon>
        <taxon>Euphausiidae</taxon>
        <taxon>Meganyctiphanes</taxon>
    </lineage>
</organism>
<dbReference type="PANTHER" id="PTHR46312">
    <property type="entry name" value="NACHT DOMAIN-CONTAINING PROTEIN"/>
    <property type="match status" value="1"/>
</dbReference>
<proteinExistence type="predicted"/>
<comment type="caution">
    <text evidence="3">The sequence shown here is derived from an EMBL/GenBank/DDBJ whole genome shotgun (WGS) entry which is preliminary data.</text>
</comment>
<protein>
    <recommendedName>
        <fullName evidence="2">NACHT domain-containing protein</fullName>
    </recommendedName>
</protein>
<evidence type="ECO:0000256" key="1">
    <source>
        <dbReference type="SAM" id="MobiDB-lite"/>
    </source>
</evidence>
<dbReference type="Gene3D" id="3.40.50.300">
    <property type="entry name" value="P-loop containing nucleotide triphosphate hydrolases"/>
    <property type="match status" value="1"/>
</dbReference>
<evidence type="ECO:0000259" key="2">
    <source>
        <dbReference type="PROSITE" id="PS50837"/>
    </source>
</evidence>
<dbReference type="PANTHER" id="PTHR46312:SF2">
    <property type="entry name" value="NUCLEOTIDE-BINDING OLIGOMERIZATION DOMAIN-CONTAINING PROTEIN 2-LIKE"/>
    <property type="match status" value="1"/>
</dbReference>
<dbReference type="Proteomes" id="UP001497623">
    <property type="component" value="Unassembled WGS sequence"/>
</dbReference>
<feature type="region of interest" description="Disordered" evidence="1">
    <location>
        <begin position="1"/>
        <end position="36"/>
    </location>
</feature>
<dbReference type="SUPFAM" id="SSF52540">
    <property type="entry name" value="P-loop containing nucleoside triphosphate hydrolases"/>
    <property type="match status" value="1"/>
</dbReference>
<dbReference type="Pfam" id="PF05729">
    <property type="entry name" value="NACHT"/>
    <property type="match status" value="1"/>
</dbReference>
<name>A0AAV2QLS4_MEGNR</name>
<evidence type="ECO:0000313" key="3">
    <source>
        <dbReference type="EMBL" id="CAL4085885.1"/>
    </source>
</evidence>
<feature type="domain" description="NACHT" evidence="2">
    <location>
        <begin position="992"/>
        <end position="1121"/>
    </location>
</feature>
<reference evidence="3 4" key="1">
    <citation type="submission" date="2024-05" db="EMBL/GenBank/DDBJ databases">
        <authorList>
            <person name="Wallberg A."/>
        </authorList>
    </citation>
    <scope>NUCLEOTIDE SEQUENCE [LARGE SCALE GENOMIC DNA]</scope>
</reference>
<dbReference type="EMBL" id="CAXKWB010007165">
    <property type="protein sequence ID" value="CAL4085885.1"/>
    <property type="molecule type" value="Genomic_DNA"/>
</dbReference>
<accession>A0AAV2QLS4</accession>
<sequence>MATGNTSYSEEFNDEDTSISSHTFDPVDTMPMPSAEIYTPNNTTLSTDVIDLRMKMFDFFLSPVCIPLARVYESLTKVSSQSVENYCKDVLGYSNSRYESEFTTYERKFLDDAFKPLDATMDILYKLLQRVCGLALHGDIKWITQDDTIEYHLTCIKRLRDDFINSGDICLQRTNNIINSVKMSFSVIFSKIEFITGNPIIEAKEIILNFDLLDKSMISCYIPNSKNTNNEDISVPYSSPPVSMPTSTATSTSVMSFSNVTGSQSEANKKLIMALRPIATAFAVIYKQLTKVPPGTTVEDYYKSTFGKTRYNKTFPKDLRDILSTPSWDPFKLHVNFLFILLQNVCGLASPADDKWTGQSNTLEYHLKYVKNNTNRIFNDGHLDLIDENMAEEIIISIKRSLSIAFDKTALITGNSTTSAAKKLMTDLDNILMSENTQDLNRLNLFLLMRPLSPSLKALAFIYKKMTKVSSGQTVQDYCITELNYSNKQFNSEFNKIERNLLSDPFVDPFKLDVTLLYKLLQRVCGLAKPKDSEWITTGTLEYHLKKVKDIRNELAHNSNIELDLSYAHIIINALQVSLSSALLQTEIISEVSTSNEANNLIVDLDNILAQMVLEHFYSLPASTLPVTNNTTVTTFAPVVAVATDIALTLPIFATSTAVAATAPITTTVNTSSTPTPVIPVTTNATVSTAVSATAPITTAVNTSSTPTPVIPVTNNTTASTGMTTGRMIDPQDINILKFFMAVRPTSPTATALAVIYRKLTKVATDQTVEDYCKNVLNYSNKQFNSAFNSDERNLLSDPFWDPFEQDVTFLYKLLQKVCGLANPNDSEWITPGTLEYNLKVIKGKRNYLSHEAVTVTPQELHKIFDVLKYSFESAFQSIEFITKQPATADLDKVIDNLNYILNSQACIPQTWVDCEKLLKEAREERALFVFKRSKIELKQYYLHRLKSASPITWLSNHFSQDFMIVDDIFTDLEILQTHVPVILENLLSLGRAVVIQGQPGVGKTTVVKYMAGKWPYSSENLHDSSDIISFDFSEIKNTDVLIVMQCRYILCNNITQYLKEDLLKDSLKDVAYDEVIPILNIGNIIVIVDGWDEAKPDAKRVIYEALQKLSSAQFLFTSRPEFTSDLKKNISDYSQITHIAQVKIVGFSADSRWKYVKKVFTSLKSKQKCLSLLSNKDKGDTKIKVQALVTYNTTGLSTSTSLTASHPVIGNSDEEQFLKFIEEKEDILGNMTYVPLTIALLIVVWNDDRESISSVSSTTELFVKLIDLINKNLVERLSKKSANNSYNLHRECRKWLTNELGREAWIALKQNLTCLPNTSKEKLEEFCDEKELDILEMFSTFLISDSSGLIEEYIWSFNHKSVQEFCAATYLDKLVTNENTDIVSLFFRDPYNLSRSNLYVEDSETVLYFLCGLLSSSKKMTPNIADQLIKISKVLSDGYSIVGRLILESQKNPMLLECVKDFNFTIDEIQSSDSYLTTVLLEYTCSTLNKNANIYVKKVTSQLLEVIQNYYLTLQGFSPRIRLKCTEDLTKVAQHLQRLNTYGHTECHTRLTLSTSYNTESFIGGNSCSIDNIITSRPNLANLIVSQLKVSNLPGDIINLQEYIGEVSVDKMLQAQWLLKNTQCRLHPGTGRSIGEVLELVEGLKGLIQSGEPSKTLPKHIRELWCAIDEVHNEDIPAVSWLMRHTRSRLITWSREVPMTGALVHVHQGPCGLAKLVEPHFKSSNRGVPLVFEFSSLDVLLSEGTALVKHLSDVITLQNKEELLITMEVKFSTLSNSGMYILDFNTPGGGGKE</sequence>
<feature type="region of interest" description="Disordered" evidence="1">
    <location>
        <begin position="704"/>
        <end position="725"/>
    </location>
</feature>
<gene>
    <name evidence="3" type="ORF">MNOR_LOCUS12844</name>
</gene>
<evidence type="ECO:0000313" key="4">
    <source>
        <dbReference type="Proteomes" id="UP001497623"/>
    </source>
</evidence>
<dbReference type="InterPro" id="IPR027417">
    <property type="entry name" value="P-loop_NTPase"/>
</dbReference>
<keyword evidence="4" id="KW-1185">Reference proteome</keyword>
<dbReference type="InterPro" id="IPR007111">
    <property type="entry name" value="NACHT_NTPase"/>
</dbReference>